<evidence type="ECO:0000256" key="1">
    <source>
        <dbReference type="SAM" id="MobiDB-lite"/>
    </source>
</evidence>
<organism evidence="2 3">
    <name type="scientific">Pseudoneurospora amorphoporcata</name>
    <dbReference type="NCBI Taxonomy" id="241081"/>
    <lineage>
        <taxon>Eukaryota</taxon>
        <taxon>Fungi</taxon>
        <taxon>Dikarya</taxon>
        <taxon>Ascomycota</taxon>
        <taxon>Pezizomycotina</taxon>
        <taxon>Sordariomycetes</taxon>
        <taxon>Sordariomycetidae</taxon>
        <taxon>Sordariales</taxon>
        <taxon>Sordariaceae</taxon>
        <taxon>Pseudoneurospora</taxon>
    </lineage>
</organism>
<dbReference type="Proteomes" id="UP001303222">
    <property type="component" value="Unassembled WGS sequence"/>
</dbReference>
<dbReference type="EMBL" id="MU859601">
    <property type="protein sequence ID" value="KAK3946650.1"/>
    <property type="molecule type" value="Genomic_DNA"/>
</dbReference>
<dbReference type="AlphaFoldDB" id="A0AAN6NJE3"/>
<evidence type="ECO:0000313" key="2">
    <source>
        <dbReference type="EMBL" id="KAK3946650.1"/>
    </source>
</evidence>
<evidence type="ECO:0000313" key="3">
    <source>
        <dbReference type="Proteomes" id="UP001303222"/>
    </source>
</evidence>
<reference evidence="2" key="2">
    <citation type="submission" date="2023-06" db="EMBL/GenBank/DDBJ databases">
        <authorList>
            <consortium name="Lawrence Berkeley National Laboratory"/>
            <person name="Mondo S.J."/>
            <person name="Hensen N."/>
            <person name="Bonometti L."/>
            <person name="Westerberg I."/>
            <person name="Brannstrom I.O."/>
            <person name="Guillou S."/>
            <person name="Cros-Aarteil S."/>
            <person name="Calhoun S."/>
            <person name="Haridas S."/>
            <person name="Kuo A."/>
            <person name="Pangilinan J."/>
            <person name="Riley R."/>
            <person name="Labutti K."/>
            <person name="Andreopoulos B."/>
            <person name="Lipzen A."/>
            <person name="Chen C."/>
            <person name="Yanf M."/>
            <person name="Daum C."/>
            <person name="Ng V."/>
            <person name="Clum A."/>
            <person name="Steindorff A."/>
            <person name="Ohm R."/>
            <person name="Martin F."/>
            <person name="Silar P."/>
            <person name="Natvig D."/>
            <person name="Lalanne C."/>
            <person name="Gautier V."/>
            <person name="Ament-Velasquez S.L."/>
            <person name="Kruys A."/>
            <person name="Hutchinson M.I."/>
            <person name="Powell A.J."/>
            <person name="Barry K."/>
            <person name="Miller A.N."/>
            <person name="Grigoriev I.V."/>
            <person name="Debuchy R."/>
            <person name="Gladieux P."/>
            <person name="Thoren M.H."/>
            <person name="Johannesson H."/>
        </authorList>
    </citation>
    <scope>NUCLEOTIDE SEQUENCE</scope>
    <source>
        <strain evidence="2">CBS 626.80</strain>
    </source>
</reference>
<proteinExistence type="predicted"/>
<feature type="compositionally biased region" description="Low complexity" evidence="1">
    <location>
        <begin position="227"/>
        <end position="237"/>
    </location>
</feature>
<protein>
    <submittedName>
        <fullName evidence="2">Uncharacterized protein</fullName>
    </submittedName>
</protein>
<feature type="compositionally biased region" description="Acidic residues" evidence="1">
    <location>
        <begin position="171"/>
        <end position="195"/>
    </location>
</feature>
<sequence>MEPWVQEQAMIRSLRLAPLDDRASYQTWKGVFNGEYINYRHPAALFPERYAPNSGASPWHCPVLGCGTVHQFAVELAGHFTYAHRGVTLCDNRNGTFTILMGEEQADPRGYAYVAAQRQILAGPRASFPFATLGPEHADDNQGNDVADAADGSESEVWRDSGISIMSTSDEGSDDDEDDDTVMGDADNDSDDFPEETIVIHDARAVGQTPGDGASSAADGNPMDVDSSQAPRPASQAAISPVTFPDLQLRPLHNLQPRQELPDPTPLQTEIWPYITRWTLYPLPLPSPSSPAHRTLLALLRFPRIRSLPVSWQERLRARTPSLGTLTAIALYLGGRAESGSPCQSHCGQYGALVERLFAVQREKAWEEGSGQWKLEKKFAFPRCVKVPEALEGDGEVEEVLGGRPCCNHFFRELRGAWETSEPFPPRPPNGLVWNGPMW</sequence>
<keyword evidence="3" id="KW-1185">Reference proteome</keyword>
<feature type="region of interest" description="Disordered" evidence="1">
    <location>
        <begin position="131"/>
        <end position="237"/>
    </location>
</feature>
<reference evidence="2" key="1">
    <citation type="journal article" date="2023" name="Mol. Phylogenet. Evol.">
        <title>Genome-scale phylogeny and comparative genomics of the fungal order Sordariales.</title>
        <authorList>
            <person name="Hensen N."/>
            <person name="Bonometti L."/>
            <person name="Westerberg I."/>
            <person name="Brannstrom I.O."/>
            <person name="Guillou S."/>
            <person name="Cros-Aarteil S."/>
            <person name="Calhoun S."/>
            <person name="Haridas S."/>
            <person name="Kuo A."/>
            <person name="Mondo S."/>
            <person name="Pangilinan J."/>
            <person name="Riley R."/>
            <person name="LaButti K."/>
            <person name="Andreopoulos B."/>
            <person name="Lipzen A."/>
            <person name="Chen C."/>
            <person name="Yan M."/>
            <person name="Daum C."/>
            <person name="Ng V."/>
            <person name="Clum A."/>
            <person name="Steindorff A."/>
            <person name="Ohm R.A."/>
            <person name="Martin F."/>
            <person name="Silar P."/>
            <person name="Natvig D.O."/>
            <person name="Lalanne C."/>
            <person name="Gautier V."/>
            <person name="Ament-Velasquez S.L."/>
            <person name="Kruys A."/>
            <person name="Hutchinson M.I."/>
            <person name="Powell A.J."/>
            <person name="Barry K."/>
            <person name="Miller A.N."/>
            <person name="Grigoriev I.V."/>
            <person name="Debuchy R."/>
            <person name="Gladieux P."/>
            <person name="Hiltunen Thoren M."/>
            <person name="Johannesson H."/>
        </authorList>
    </citation>
    <scope>NUCLEOTIDE SEQUENCE</scope>
    <source>
        <strain evidence="2">CBS 626.80</strain>
    </source>
</reference>
<gene>
    <name evidence="2" type="ORF">QBC32DRAFT_329120</name>
</gene>
<accession>A0AAN6NJE3</accession>
<name>A0AAN6NJE3_9PEZI</name>
<comment type="caution">
    <text evidence="2">The sequence shown here is derived from an EMBL/GenBank/DDBJ whole genome shotgun (WGS) entry which is preliminary data.</text>
</comment>